<name>A0A291QEA5_9ACTN</name>
<dbReference type="Proteomes" id="UP000221011">
    <property type="component" value="Chromosome"/>
</dbReference>
<proteinExistence type="predicted"/>
<protein>
    <recommendedName>
        <fullName evidence="4">Lipoprotein</fullName>
    </recommendedName>
</protein>
<dbReference type="PROSITE" id="PS51257">
    <property type="entry name" value="PROKAR_LIPOPROTEIN"/>
    <property type="match status" value="1"/>
</dbReference>
<evidence type="ECO:0000313" key="3">
    <source>
        <dbReference type="Proteomes" id="UP000221011"/>
    </source>
</evidence>
<reference evidence="2 3" key="1">
    <citation type="submission" date="2017-08" db="EMBL/GenBank/DDBJ databases">
        <title>Complete Genome Sequence of Streptomyces formicae KY5, the formicamycin producer.</title>
        <authorList>
            <person name="Holmes N.A."/>
            <person name="Devine R."/>
            <person name="Qin Z."/>
            <person name="Seipke R.F."/>
            <person name="Wilkinson B."/>
            <person name="Hutchings M.I."/>
        </authorList>
    </citation>
    <scope>NUCLEOTIDE SEQUENCE [LARGE SCALE GENOMIC DNA]</scope>
    <source>
        <strain evidence="2 3">KY5</strain>
    </source>
</reference>
<organism evidence="2 3">
    <name type="scientific">Streptomyces formicae</name>
    <dbReference type="NCBI Taxonomy" id="1616117"/>
    <lineage>
        <taxon>Bacteria</taxon>
        <taxon>Bacillati</taxon>
        <taxon>Actinomycetota</taxon>
        <taxon>Actinomycetes</taxon>
        <taxon>Kitasatosporales</taxon>
        <taxon>Streptomycetaceae</taxon>
        <taxon>Streptomyces</taxon>
    </lineage>
</organism>
<gene>
    <name evidence="2" type="ORF">KY5_4934c</name>
</gene>
<keyword evidence="1" id="KW-0732">Signal</keyword>
<feature type="chain" id="PRO_5039429055" description="Lipoprotein" evidence="1">
    <location>
        <begin position="26"/>
        <end position="157"/>
    </location>
</feature>
<evidence type="ECO:0008006" key="4">
    <source>
        <dbReference type="Google" id="ProtNLM"/>
    </source>
</evidence>
<sequence length="157" mass="17038">MGVRAWHWGALVAAALLLFAACQFALGEEDKAPRYVKDGTADLELSVTGRPIPETLAVVEQALVRLKERDAEGLAELAEDDNGARKTARAWVKKWGDAAQKPVVADFGDDTISTWITELKFEGEAEPLSIDLKHKGEGKGDPSREIGIIMSPGYYDG</sequence>
<dbReference type="AlphaFoldDB" id="A0A291QEA5"/>
<accession>A0A291QEA5</accession>
<evidence type="ECO:0000256" key="1">
    <source>
        <dbReference type="SAM" id="SignalP"/>
    </source>
</evidence>
<dbReference type="KEGG" id="sfk:KY5_4934c"/>
<keyword evidence="3" id="KW-1185">Reference proteome</keyword>
<dbReference type="EMBL" id="CP022685">
    <property type="protein sequence ID" value="ATL29952.1"/>
    <property type="molecule type" value="Genomic_DNA"/>
</dbReference>
<feature type="signal peptide" evidence="1">
    <location>
        <begin position="1"/>
        <end position="25"/>
    </location>
</feature>
<evidence type="ECO:0000313" key="2">
    <source>
        <dbReference type="EMBL" id="ATL29952.1"/>
    </source>
</evidence>